<keyword evidence="4 8" id="KW-0812">Transmembrane</keyword>
<dbReference type="GO" id="GO:0005886">
    <property type="term" value="C:plasma membrane"/>
    <property type="evidence" value="ECO:0007669"/>
    <property type="project" value="UniProtKB-SubCell"/>
</dbReference>
<evidence type="ECO:0000313" key="9">
    <source>
        <dbReference type="EMBL" id="EFW91279.1"/>
    </source>
</evidence>
<feature type="transmembrane region" description="Helical" evidence="8">
    <location>
        <begin position="35"/>
        <end position="54"/>
    </location>
</feature>
<feature type="transmembrane region" description="Helical" evidence="8">
    <location>
        <begin position="179"/>
        <end position="203"/>
    </location>
</feature>
<evidence type="ECO:0000256" key="5">
    <source>
        <dbReference type="ARBA" id="ARBA00022989"/>
    </source>
</evidence>
<reference evidence="10" key="3">
    <citation type="submission" date="2016-11" db="EMBL/GenBank/DDBJ databases">
        <authorList>
            <person name="Jaros S."/>
            <person name="Januszkiewicz K."/>
            <person name="Wedrychowicz H."/>
        </authorList>
    </citation>
    <scope>NUCLEOTIDE SEQUENCE [LARGE SCALE GENOMIC DNA]</scope>
    <source>
        <strain evidence="10">DX253</strain>
    </source>
</reference>
<dbReference type="RefSeq" id="WP_007980901.1">
    <property type="nucleotide sequence ID" value="NZ_AEMG01000015.1"/>
</dbReference>
<feature type="transmembrane region" description="Helical" evidence="8">
    <location>
        <begin position="236"/>
        <end position="256"/>
    </location>
</feature>
<dbReference type="PANTHER" id="PTHR39087">
    <property type="entry name" value="UPF0104 MEMBRANE PROTEIN MJ1595"/>
    <property type="match status" value="1"/>
</dbReference>
<evidence type="ECO:0008006" key="13">
    <source>
        <dbReference type="Google" id="ProtNLM"/>
    </source>
</evidence>
<keyword evidence="5 8" id="KW-1133">Transmembrane helix</keyword>
<reference evidence="12" key="2">
    <citation type="submission" date="2016-11" db="EMBL/GenBank/DDBJ databases">
        <authorList>
            <person name="Varghese N."/>
            <person name="Submissions S."/>
        </authorList>
    </citation>
    <scope>NUCLEOTIDE SEQUENCE [LARGE SCALE GENOMIC DNA]</scope>
    <source>
        <strain evidence="12">DX253</strain>
    </source>
</reference>
<dbReference type="Pfam" id="PF03706">
    <property type="entry name" value="LPG_synthase_TM"/>
    <property type="match status" value="1"/>
</dbReference>
<dbReference type="eggNOG" id="arCOG00899">
    <property type="taxonomic scope" value="Archaea"/>
</dbReference>
<feature type="transmembrane region" description="Helical" evidence="8">
    <location>
        <begin position="66"/>
        <end position="86"/>
    </location>
</feature>
<accession>E7QVL6</accession>
<gene>
    <name evidence="10" type="ORF">SAMN05444342_3005</name>
    <name evidence="9" type="ORF">ZOD2009_14261</name>
</gene>
<dbReference type="Proteomes" id="UP000003751">
    <property type="component" value="Unassembled WGS sequence"/>
</dbReference>
<proteinExistence type="inferred from homology"/>
<dbReference type="PANTHER" id="PTHR39087:SF2">
    <property type="entry name" value="UPF0104 MEMBRANE PROTEIN MJ1595"/>
    <property type="match status" value="1"/>
</dbReference>
<evidence type="ECO:0000256" key="2">
    <source>
        <dbReference type="ARBA" id="ARBA00011061"/>
    </source>
</evidence>
<evidence type="ECO:0000256" key="8">
    <source>
        <dbReference type="SAM" id="Phobius"/>
    </source>
</evidence>
<dbReference type="Proteomes" id="UP000184203">
    <property type="component" value="Unassembled WGS sequence"/>
</dbReference>
<protein>
    <recommendedName>
        <fullName evidence="13">Flippase-like domain-containing protein</fullName>
    </recommendedName>
</protein>
<evidence type="ECO:0000313" key="10">
    <source>
        <dbReference type="EMBL" id="SHL09509.1"/>
    </source>
</evidence>
<dbReference type="InterPro" id="IPR022791">
    <property type="entry name" value="L-PG_synthase/AglD"/>
</dbReference>
<dbReference type="EMBL" id="AEMG01000015">
    <property type="protein sequence ID" value="EFW91279.1"/>
    <property type="molecule type" value="Genomic_DNA"/>
</dbReference>
<feature type="transmembrane region" description="Helical" evidence="8">
    <location>
        <begin position="268"/>
        <end position="289"/>
    </location>
</feature>
<name>E7QVL6_HALPU</name>
<evidence type="ECO:0000256" key="4">
    <source>
        <dbReference type="ARBA" id="ARBA00022692"/>
    </source>
</evidence>
<reference evidence="9 11" key="1">
    <citation type="journal article" date="2014" name="ISME J.">
        <title>Trehalose/2-sulfotrehalose biosynthesis and glycine-betaine uptake are widely spread mechanisms for osmoadaptation in the Halobacteriales.</title>
        <authorList>
            <person name="Youssef N.H."/>
            <person name="Savage-Ashlock K.N."/>
            <person name="McCully A.L."/>
            <person name="Luedtke B."/>
            <person name="Shaw E.I."/>
            <person name="Hoff W.D."/>
            <person name="Elshahed M.S."/>
        </authorList>
    </citation>
    <scope>NUCLEOTIDE SEQUENCE [LARGE SCALE GENOMIC DNA]</scope>
    <source>
        <strain evidence="9 11">DX253</strain>
    </source>
</reference>
<evidence type="ECO:0000313" key="11">
    <source>
        <dbReference type="Proteomes" id="UP000003751"/>
    </source>
</evidence>
<feature type="transmembrane region" description="Helical" evidence="8">
    <location>
        <begin position="151"/>
        <end position="172"/>
    </location>
</feature>
<keyword evidence="6 8" id="KW-0472">Membrane</keyword>
<organism evidence="9 11">
    <name type="scientific">Haladaptatus paucihalophilus DX253</name>
    <dbReference type="NCBI Taxonomy" id="797209"/>
    <lineage>
        <taxon>Archaea</taxon>
        <taxon>Methanobacteriati</taxon>
        <taxon>Methanobacteriota</taxon>
        <taxon>Stenosarchaea group</taxon>
        <taxon>Halobacteria</taxon>
        <taxon>Halobacteriales</taxon>
        <taxon>Haladaptataceae</taxon>
        <taxon>Haladaptatus</taxon>
    </lineage>
</organism>
<evidence type="ECO:0000256" key="3">
    <source>
        <dbReference type="ARBA" id="ARBA00022475"/>
    </source>
</evidence>
<dbReference type="AlphaFoldDB" id="E7QVL6"/>
<dbReference type="EMBL" id="FRAN01000004">
    <property type="protein sequence ID" value="SHL09509.1"/>
    <property type="molecule type" value="Genomic_DNA"/>
</dbReference>
<keyword evidence="12" id="KW-1185">Reference proteome</keyword>
<evidence type="ECO:0000256" key="1">
    <source>
        <dbReference type="ARBA" id="ARBA00004651"/>
    </source>
</evidence>
<sequence>MTEENSNVAEGTRHDRGNSDTTGETQEETGSRWESIGTVLKVLVSVASFGYLLWKFPVERAFRSMFEISAPYLVVLVPVVLLPIFLTSRSLQLLYEEHESVRFLPIFKVDTVDFVVNSFLPTRLGSLATTPLILNKYTGIELRRAFVIKGVQLQMIAAINGLVALTGLFVLLRYLGRNIALVLLASASVYLALPVFAFLLGWIDLPRVITDRAPKLLASVGEMQHDLFSSNKLKSVALLFVSFVVLSGVRFGIVGASQGLELSPLRYLLIPTLIYSVTVLPVSIGGIGVTEVTGTTVLVALGVSPSVATSVIILDRVFAAYLPLALLYVYANYVVHSDVSV</sequence>
<comment type="subcellular location">
    <subcellularLocation>
        <location evidence="1">Cell membrane</location>
        <topology evidence="1">Multi-pass membrane protein</topology>
    </subcellularLocation>
</comment>
<dbReference type="STRING" id="797209.GCA_000376445_03369"/>
<dbReference type="PATRIC" id="fig|797209.4.peg.2809"/>
<comment type="similarity">
    <text evidence="2">Belongs to the UPF0104 family.</text>
</comment>
<evidence type="ECO:0000256" key="6">
    <source>
        <dbReference type="ARBA" id="ARBA00023136"/>
    </source>
</evidence>
<keyword evidence="3" id="KW-1003">Cell membrane</keyword>
<feature type="region of interest" description="Disordered" evidence="7">
    <location>
        <begin position="1"/>
        <end position="30"/>
    </location>
</feature>
<evidence type="ECO:0000313" key="12">
    <source>
        <dbReference type="Proteomes" id="UP000184203"/>
    </source>
</evidence>
<feature type="transmembrane region" description="Helical" evidence="8">
    <location>
        <begin position="318"/>
        <end position="335"/>
    </location>
</feature>
<evidence type="ECO:0000256" key="7">
    <source>
        <dbReference type="SAM" id="MobiDB-lite"/>
    </source>
</evidence>
<dbReference type="OrthoDB" id="386869at2157"/>